<comment type="caution">
    <text evidence="1">The sequence shown here is derived from an EMBL/GenBank/DDBJ whole genome shotgun (WGS) entry which is preliminary data.</text>
</comment>
<evidence type="ECO:0000313" key="2">
    <source>
        <dbReference type="Proteomes" id="UP000280073"/>
    </source>
</evidence>
<feature type="non-terminal residue" evidence="1">
    <location>
        <position position="24"/>
    </location>
</feature>
<accession>A0A429MMR2</accession>
<organism evidence="1 2">
    <name type="scientific">Acinetobacter baumannii</name>
    <dbReference type="NCBI Taxonomy" id="470"/>
    <lineage>
        <taxon>Bacteria</taxon>
        <taxon>Pseudomonadati</taxon>
        <taxon>Pseudomonadota</taxon>
        <taxon>Gammaproteobacteria</taxon>
        <taxon>Moraxellales</taxon>
        <taxon>Moraxellaceae</taxon>
        <taxon>Acinetobacter</taxon>
        <taxon>Acinetobacter calcoaceticus/baumannii complex</taxon>
    </lineage>
</organism>
<dbReference type="Proteomes" id="UP000280073">
    <property type="component" value="Unassembled WGS sequence"/>
</dbReference>
<evidence type="ECO:0000313" key="1">
    <source>
        <dbReference type="EMBL" id="RSR51606.1"/>
    </source>
</evidence>
<dbReference type="AlphaFoldDB" id="A0A429MMR2"/>
<protein>
    <submittedName>
        <fullName evidence="1">SCP-2 sterol transfer family protein</fullName>
    </submittedName>
</protein>
<name>A0A429MMR2_ACIBA</name>
<reference evidence="1 2" key="1">
    <citation type="submission" date="2018-10" db="EMBL/GenBank/DDBJ databases">
        <title>GWAS and RNA-Seq identify cryptic mechanisms of antimicrobial resistance in Acinetobacter baumannii.</title>
        <authorList>
            <person name="Sahl J.W."/>
        </authorList>
    </citation>
    <scope>NUCLEOTIDE SEQUENCE [LARGE SCALE GENOMIC DNA]</scope>
    <source>
        <strain evidence="1 2">TG28175</strain>
    </source>
</reference>
<gene>
    <name evidence="1" type="ORF">EA686_16030</name>
</gene>
<sequence length="24" mass="2593">MKLSSIPVVKLPLVDVSTDPLDLL</sequence>
<dbReference type="EMBL" id="RFDI01000926">
    <property type="protein sequence ID" value="RSR51606.1"/>
    <property type="molecule type" value="Genomic_DNA"/>
</dbReference>
<proteinExistence type="predicted"/>